<dbReference type="Gene3D" id="3.40.50.80">
    <property type="entry name" value="Nucleotide-binding domain of ferredoxin-NADP reductase (FNR) module"/>
    <property type="match status" value="1"/>
</dbReference>
<dbReference type="InterPro" id="IPR001433">
    <property type="entry name" value="OxRdtase_FAD/NAD-bd"/>
</dbReference>
<dbReference type="InterPro" id="IPR050415">
    <property type="entry name" value="MRET"/>
</dbReference>
<gene>
    <name evidence="2" type="ORF">A3G54_01765</name>
</gene>
<accession>A0A1F5XYJ7</accession>
<dbReference type="EMBL" id="MFIQ01000032">
    <property type="protein sequence ID" value="OGF92958.1"/>
    <property type="molecule type" value="Genomic_DNA"/>
</dbReference>
<dbReference type="PROSITE" id="PS51384">
    <property type="entry name" value="FAD_FR"/>
    <property type="match status" value="1"/>
</dbReference>
<dbReference type="CDD" id="cd00322">
    <property type="entry name" value="FNR_like"/>
    <property type="match status" value="1"/>
</dbReference>
<dbReference type="PRINTS" id="PR00410">
    <property type="entry name" value="PHEHYDRXLASE"/>
</dbReference>
<evidence type="ECO:0000313" key="2">
    <source>
        <dbReference type="EMBL" id="OGF92958.1"/>
    </source>
</evidence>
<organism evidence="2 3">
    <name type="scientific">Candidatus Giovannonibacteria bacterium RIFCSPLOWO2_12_FULL_44_15</name>
    <dbReference type="NCBI Taxonomy" id="1798364"/>
    <lineage>
        <taxon>Bacteria</taxon>
        <taxon>Candidatus Giovannoniibacteriota</taxon>
    </lineage>
</organism>
<dbReference type="Pfam" id="PF00970">
    <property type="entry name" value="FAD_binding_6"/>
    <property type="match status" value="1"/>
</dbReference>
<dbReference type="PANTHER" id="PTHR47354:SF5">
    <property type="entry name" value="PROTEIN RFBI"/>
    <property type="match status" value="1"/>
</dbReference>
<dbReference type="SUPFAM" id="SSF63380">
    <property type="entry name" value="Riboflavin synthase domain-like"/>
    <property type="match status" value="1"/>
</dbReference>
<evidence type="ECO:0000313" key="3">
    <source>
        <dbReference type="Proteomes" id="UP000178894"/>
    </source>
</evidence>
<proteinExistence type="predicted"/>
<dbReference type="Pfam" id="PF00175">
    <property type="entry name" value="NAD_binding_1"/>
    <property type="match status" value="1"/>
</dbReference>
<dbReference type="SUPFAM" id="SSF52343">
    <property type="entry name" value="Ferredoxin reductase-like, C-terminal NADP-linked domain"/>
    <property type="match status" value="1"/>
</dbReference>
<dbReference type="PRINTS" id="PR00371">
    <property type="entry name" value="FPNCR"/>
</dbReference>
<sequence length="231" mass="26055">MPDYDFPLKDRFEVAEGTMAFVFETSSDFTFRAGQYVEVFLKNAPYKDEKKDHRDFSITSSPQDKGILMVATRMTGSAFKRSFAEVPIGTISKIEGPFGDFGLHENPNRKAVLIAGGIGITPLRSIIKDATERKLPHKITLIYSNRNKEGAPFLKDLEGWERENPNFKLCPRMTDKEGHVDADFIKKSSGDLANTTFYMVGPLGMVAAMAKLLEELKISRDDMRFEEFSGY</sequence>
<dbReference type="PANTHER" id="PTHR47354">
    <property type="entry name" value="NADH OXIDOREDUCTASE HCR"/>
    <property type="match status" value="1"/>
</dbReference>
<evidence type="ECO:0000259" key="1">
    <source>
        <dbReference type="PROSITE" id="PS51384"/>
    </source>
</evidence>
<dbReference type="InterPro" id="IPR017927">
    <property type="entry name" value="FAD-bd_FR_type"/>
</dbReference>
<dbReference type="InterPro" id="IPR001709">
    <property type="entry name" value="Flavoprot_Pyr_Nucl_cyt_Rdtase"/>
</dbReference>
<dbReference type="STRING" id="1798364.A3G54_01765"/>
<reference evidence="2 3" key="1">
    <citation type="journal article" date="2016" name="Nat. Commun.">
        <title>Thousands of microbial genomes shed light on interconnected biogeochemical processes in an aquifer system.</title>
        <authorList>
            <person name="Anantharaman K."/>
            <person name="Brown C.T."/>
            <person name="Hug L.A."/>
            <person name="Sharon I."/>
            <person name="Castelle C.J."/>
            <person name="Probst A.J."/>
            <person name="Thomas B.C."/>
            <person name="Singh A."/>
            <person name="Wilkins M.J."/>
            <person name="Karaoz U."/>
            <person name="Brodie E.L."/>
            <person name="Williams K.H."/>
            <person name="Hubbard S.S."/>
            <person name="Banfield J.F."/>
        </authorList>
    </citation>
    <scope>NUCLEOTIDE SEQUENCE [LARGE SCALE GENOMIC DNA]</scope>
</reference>
<protein>
    <recommendedName>
        <fullName evidence="1">FAD-binding FR-type domain-containing protein</fullName>
    </recommendedName>
</protein>
<dbReference type="InterPro" id="IPR008333">
    <property type="entry name" value="Cbr1-like_FAD-bd_dom"/>
</dbReference>
<name>A0A1F5XYJ7_9BACT</name>
<dbReference type="AlphaFoldDB" id="A0A1F5XYJ7"/>
<dbReference type="InterPro" id="IPR039261">
    <property type="entry name" value="FNR_nucleotide-bd"/>
</dbReference>
<comment type="caution">
    <text evidence="2">The sequence shown here is derived from an EMBL/GenBank/DDBJ whole genome shotgun (WGS) entry which is preliminary data.</text>
</comment>
<feature type="domain" description="FAD-binding FR-type" evidence="1">
    <location>
        <begin position="1"/>
        <end position="104"/>
    </location>
</feature>
<dbReference type="GO" id="GO:0016491">
    <property type="term" value="F:oxidoreductase activity"/>
    <property type="evidence" value="ECO:0007669"/>
    <property type="project" value="InterPro"/>
</dbReference>
<dbReference type="Gene3D" id="2.40.30.10">
    <property type="entry name" value="Translation factors"/>
    <property type="match status" value="1"/>
</dbReference>
<dbReference type="InterPro" id="IPR017938">
    <property type="entry name" value="Riboflavin_synthase-like_b-brl"/>
</dbReference>
<dbReference type="Proteomes" id="UP000178894">
    <property type="component" value="Unassembled WGS sequence"/>
</dbReference>